<sequence length="317" mass="37296">MAQLIKLYDYISRYEQDVYSYPSRFIRLKKKQWERLLNRWKNEELLPQSEQAGGVPEKRKARHIISKLTFRFGRKKEKATIRGTGLEWNIHGEEEAALDPYQNSLIQHVQNEEELKQYFLDHLFRLQIKWASSTLTSQSFPDIKFSTDGNLKYLLQRFPDHCLVLYQPIFLLKKAPFESDTLIITPTAIWCISFLEEEENAVFVGTKEHFWVKKGADKEKKILNPLVGLDRTEKVIKDLLAKQGSLFPIKKAVICRNGYIDYPSAPFGVELLEKRNYTDWFEKMRSERAPIKSEQLKAAKVLLDTVQSIYSDRVEWN</sequence>
<gene>
    <name evidence="1" type="ORF">SAMN05877753_105116</name>
</gene>
<name>A0A285CUR1_9BACI</name>
<organism evidence="1 2">
    <name type="scientific">Bacillus oleivorans</name>
    <dbReference type="NCBI Taxonomy" id="1448271"/>
    <lineage>
        <taxon>Bacteria</taxon>
        <taxon>Bacillati</taxon>
        <taxon>Bacillota</taxon>
        <taxon>Bacilli</taxon>
        <taxon>Bacillales</taxon>
        <taxon>Bacillaceae</taxon>
        <taxon>Bacillus</taxon>
    </lineage>
</organism>
<dbReference type="AlphaFoldDB" id="A0A285CUR1"/>
<dbReference type="EMBL" id="OAOP01000005">
    <property type="protein sequence ID" value="SNX71329.1"/>
    <property type="molecule type" value="Genomic_DNA"/>
</dbReference>
<dbReference type="RefSeq" id="WP_097158930.1">
    <property type="nucleotide sequence ID" value="NZ_JBEPMQ010000004.1"/>
</dbReference>
<accession>A0A285CUR1</accession>
<evidence type="ECO:0000313" key="2">
    <source>
        <dbReference type="Proteomes" id="UP000219546"/>
    </source>
</evidence>
<reference evidence="1 2" key="1">
    <citation type="submission" date="2017-08" db="EMBL/GenBank/DDBJ databases">
        <authorList>
            <person name="de Groot N.N."/>
        </authorList>
    </citation>
    <scope>NUCLEOTIDE SEQUENCE [LARGE SCALE GENOMIC DNA]</scope>
    <source>
        <strain evidence="1 2">JC228</strain>
    </source>
</reference>
<evidence type="ECO:0008006" key="3">
    <source>
        <dbReference type="Google" id="ProtNLM"/>
    </source>
</evidence>
<proteinExistence type="predicted"/>
<keyword evidence="2" id="KW-1185">Reference proteome</keyword>
<protein>
    <recommendedName>
        <fullName evidence="3">Nuclease-like protein</fullName>
    </recommendedName>
</protein>
<dbReference type="Proteomes" id="UP000219546">
    <property type="component" value="Unassembled WGS sequence"/>
</dbReference>
<evidence type="ECO:0000313" key="1">
    <source>
        <dbReference type="EMBL" id="SNX71329.1"/>
    </source>
</evidence>
<dbReference type="OrthoDB" id="2433183at2"/>